<dbReference type="PIRSF" id="PIRSF017082">
    <property type="entry name" value="YflP"/>
    <property type="match status" value="1"/>
</dbReference>
<accession>A0A6B3RT25</accession>
<evidence type="ECO:0000256" key="2">
    <source>
        <dbReference type="SAM" id="SignalP"/>
    </source>
</evidence>
<dbReference type="PANTHER" id="PTHR42928:SF3">
    <property type="entry name" value="UPF0065 PROTEIN YFLP"/>
    <property type="match status" value="1"/>
</dbReference>
<sequence>MRLTVSALAFSATALLGLTTSAMATECIAPANPGGGWDFTCRQIANIMQETGLSPNMVQVTNMAGAGGGVAYTHVVGQRDTDPNVFIAASSATTTRLAQNAFAGMTADQVRWVGTIGGDPGVIVVAKDSPFQTLADLVEAVKADPSAVAFAGGSAVGGFDHLKVLMLLDRAGFGDARAVKYIGLDGGADAITQTVGGFTQAMTGDISEIQGFIRSGDVRALAVLSDERVTGFDDIPTAKEQGIDLTAMNWRGVYVPKGISDEDYAKWTDTLQKVADSEQWQKVMAENGLAPYTLIGAEFETFVNENIAEITEISKEIGLIQ</sequence>
<dbReference type="InterPro" id="IPR042100">
    <property type="entry name" value="Bug_dom1"/>
</dbReference>
<dbReference type="InterPro" id="IPR005064">
    <property type="entry name" value="BUG"/>
</dbReference>
<organism evidence="3 4">
    <name type="scientific">Pseudotabrizicola algicola</name>
    <dbReference type="NCBI Taxonomy" id="2709381"/>
    <lineage>
        <taxon>Bacteria</taxon>
        <taxon>Pseudomonadati</taxon>
        <taxon>Pseudomonadota</taxon>
        <taxon>Alphaproteobacteria</taxon>
        <taxon>Rhodobacterales</taxon>
        <taxon>Paracoccaceae</taxon>
        <taxon>Pseudotabrizicola</taxon>
    </lineage>
</organism>
<gene>
    <name evidence="3" type="ORF">G3572_13245</name>
</gene>
<reference evidence="3 4" key="1">
    <citation type="submission" date="2020-02" db="EMBL/GenBank/DDBJ databases">
        <title>Rhodobacter algicola sp. nov., isolated from microalga culture.</title>
        <authorList>
            <person name="Park C.-Y."/>
        </authorList>
    </citation>
    <scope>NUCLEOTIDE SEQUENCE [LARGE SCALE GENOMIC DNA]</scope>
    <source>
        <strain evidence="3 4">ETT8</strain>
    </source>
</reference>
<keyword evidence="4" id="KW-1185">Reference proteome</keyword>
<proteinExistence type="inferred from homology"/>
<dbReference type="AlphaFoldDB" id="A0A6B3RT25"/>
<dbReference type="Pfam" id="PF03401">
    <property type="entry name" value="TctC"/>
    <property type="match status" value="1"/>
</dbReference>
<feature type="chain" id="PRO_5025672571" evidence="2">
    <location>
        <begin position="25"/>
        <end position="321"/>
    </location>
</feature>
<keyword evidence="2" id="KW-0732">Signal</keyword>
<dbReference type="CDD" id="cd07012">
    <property type="entry name" value="PBP2_Bug_TTT"/>
    <property type="match status" value="1"/>
</dbReference>
<dbReference type="SUPFAM" id="SSF53850">
    <property type="entry name" value="Periplasmic binding protein-like II"/>
    <property type="match status" value="1"/>
</dbReference>
<dbReference type="PANTHER" id="PTHR42928">
    <property type="entry name" value="TRICARBOXYLATE-BINDING PROTEIN"/>
    <property type="match status" value="1"/>
</dbReference>
<dbReference type="Gene3D" id="3.40.190.10">
    <property type="entry name" value="Periplasmic binding protein-like II"/>
    <property type="match status" value="1"/>
</dbReference>
<evidence type="ECO:0000256" key="1">
    <source>
        <dbReference type="ARBA" id="ARBA00006987"/>
    </source>
</evidence>
<dbReference type="EMBL" id="JAAIKE010000004">
    <property type="protein sequence ID" value="NEX47175.1"/>
    <property type="molecule type" value="Genomic_DNA"/>
</dbReference>
<dbReference type="Gene3D" id="3.40.190.150">
    <property type="entry name" value="Bordetella uptake gene, domain 1"/>
    <property type="match status" value="1"/>
</dbReference>
<name>A0A6B3RT25_9RHOB</name>
<comment type="caution">
    <text evidence="3">The sequence shown here is derived from an EMBL/GenBank/DDBJ whole genome shotgun (WGS) entry which is preliminary data.</text>
</comment>
<evidence type="ECO:0000313" key="4">
    <source>
        <dbReference type="Proteomes" id="UP000481421"/>
    </source>
</evidence>
<dbReference type="Proteomes" id="UP000481421">
    <property type="component" value="Unassembled WGS sequence"/>
</dbReference>
<feature type="signal peptide" evidence="2">
    <location>
        <begin position="1"/>
        <end position="24"/>
    </location>
</feature>
<protein>
    <submittedName>
        <fullName evidence="3">Tripartite tricarboxylate transporter substrate binding protein</fullName>
    </submittedName>
</protein>
<evidence type="ECO:0000313" key="3">
    <source>
        <dbReference type="EMBL" id="NEX47175.1"/>
    </source>
</evidence>
<comment type="similarity">
    <text evidence="1">Belongs to the UPF0065 (bug) family.</text>
</comment>
<dbReference type="RefSeq" id="WP_164612632.1">
    <property type="nucleotide sequence ID" value="NZ_JAAIKE010000004.1"/>
</dbReference>